<keyword evidence="6" id="KW-1015">Disulfide bond</keyword>
<evidence type="ECO:0000313" key="11">
    <source>
        <dbReference type="Proteomes" id="UP000717328"/>
    </source>
</evidence>
<keyword evidence="7" id="KW-0325">Glycoprotein</keyword>
<evidence type="ECO:0000256" key="1">
    <source>
        <dbReference type="ARBA" id="ARBA00009547"/>
    </source>
</evidence>
<feature type="compositionally biased region" description="Polar residues" evidence="8">
    <location>
        <begin position="322"/>
        <end position="332"/>
    </location>
</feature>
<feature type="region of interest" description="Disordered" evidence="8">
    <location>
        <begin position="306"/>
        <end position="351"/>
    </location>
</feature>
<dbReference type="Pfam" id="PF02265">
    <property type="entry name" value="S1-P1_nuclease"/>
    <property type="match status" value="1"/>
</dbReference>
<keyword evidence="9" id="KW-0732">Signal</keyword>
<dbReference type="Proteomes" id="UP000717328">
    <property type="component" value="Unassembled WGS sequence"/>
</dbReference>
<proteinExistence type="inferred from homology"/>
<evidence type="ECO:0000313" key="10">
    <source>
        <dbReference type="EMBL" id="KAG5651804.1"/>
    </source>
</evidence>
<dbReference type="PANTHER" id="PTHR33146:SF29">
    <property type="entry name" value="S1_P1 NUCLEASE"/>
    <property type="match status" value="1"/>
</dbReference>
<gene>
    <name evidence="10" type="ORF">H0H81_007325</name>
</gene>
<evidence type="ECO:0000256" key="3">
    <source>
        <dbReference type="ARBA" id="ARBA00022723"/>
    </source>
</evidence>
<dbReference type="CDD" id="cd11010">
    <property type="entry name" value="S1-P1_nuclease"/>
    <property type="match status" value="1"/>
</dbReference>
<dbReference type="SUPFAM" id="SSF48537">
    <property type="entry name" value="Phospholipase C/P1 nuclease"/>
    <property type="match status" value="1"/>
</dbReference>
<dbReference type="EMBL" id="JABCKI010000195">
    <property type="protein sequence ID" value="KAG5651804.1"/>
    <property type="molecule type" value="Genomic_DNA"/>
</dbReference>
<feature type="chain" id="PRO_5040184653" description="Phospholipase C/P1 nuclease" evidence="9">
    <location>
        <begin position="23"/>
        <end position="400"/>
    </location>
</feature>
<comment type="caution">
    <text evidence="10">The sequence shown here is derived from an EMBL/GenBank/DDBJ whole genome shotgun (WGS) entry which is preliminary data.</text>
</comment>
<keyword evidence="4" id="KW-0255">Endonuclease</keyword>
<dbReference type="Gene3D" id="1.10.575.10">
    <property type="entry name" value="P1 Nuclease"/>
    <property type="match status" value="1"/>
</dbReference>
<evidence type="ECO:0000256" key="7">
    <source>
        <dbReference type="ARBA" id="ARBA00023180"/>
    </source>
</evidence>
<keyword evidence="3" id="KW-0479">Metal-binding</keyword>
<name>A0A9P7GJJ2_9AGAR</name>
<reference evidence="10" key="2">
    <citation type="submission" date="2021-10" db="EMBL/GenBank/DDBJ databases">
        <title>Phylogenomics reveals ancestral predisposition of the termite-cultivated fungus Termitomyces towards a domesticated lifestyle.</title>
        <authorList>
            <person name="Auxier B."/>
            <person name="Grum-Grzhimaylo A."/>
            <person name="Cardenas M.E."/>
            <person name="Lodge J.D."/>
            <person name="Laessoe T."/>
            <person name="Pedersen O."/>
            <person name="Smith M.E."/>
            <person name="Kuyper T.W."/>
            <person name="Franco-Molano E.A."/>
            <person name="Baroni T.J."/>
            <person name="Aanen D.K."/>
        </authorList>
    </citation>
    <scope>NUCLEOTIDE SEQUENCE</scope>
    <source>
        <strain evidence="10">D49</strain>
    </source>
</reference>
<dbReference type="GO" id="GO:0003676">
    <property type="term" value="F:nucleic acid binding"/>
    <property type="evidence" value="ECO:0007669"/>
    <property type="project" value="InterPro"/>
</dbReference>
<feature type="signal peptide" evidence="9">
    <location>
        <begin position="1"/>
        <end position="22"/>
    </location>
</feature>
<reference evidence="10" key="1">
    <citation type="submission" date="2021-02" db="EMBL/GenBank/DDBJ databases">
        <authorList>
            <person name="Nieuwenhuis M."/>
            <person name="Van De Peppel L.J.J."/>
        </authorList>
    </citation>
    <scope>NUCLEOTIDE SEQUENCE</scope>
    <source>
        <strain evidence="10">D49</strain>
    </source>
</reference>
<dbReference type="GO" id="GO:0004519">
    <property type="term" value="F:endonuclease activity"/>
    <property type="evidence" value="ECO:0007669"/>
    <property type="project" value="UniProtKB-KW"/>
</dbReference>
<keyword evidence="5" id="KW-0378">Hydrolase</keyword>
<evidence type="ECO:0000256" key="6">
    <source>
        <dbReference type="ARBA" id="ARBA00023157"/>
    </source>
</evidence>
<sequence>MRLSFLVLSALTSGASIPTVVAWGAAGHEIVATIAQMHLHPSALAPLCNVLNFTSVSTCHLAPIASWADRVRFRMRWSGPLHYVGGVTDHPPQTCAFPGDGGWAGERRHNVLSAVRNVTDIVEAWGDGDRKLDDANEATKFLVHFLGDMHMPLHLTGRERGGNNVKVKFGGRVTNLHGLWDNLLIAKAIRETPRNYTKPLPSRAIEGALRDTIYDPWVRRIMWEGVLGQWRDEVADWVSCPTSHEEPVQGMWQTVLSAFGLRARRTGDKDEMDDDVLCPYHWAAQIHPLNCEIIWPAALDKPPYGGNELASTSESSHEYHSCSGNEESTDSSPDAVNPSHPPPPPRVPYLQLDTPEYAGVIAERMIIEKLLAQAGIRLAATLNWLFADIEEEDVRLGRVV</sequence>
<evidence type="ECO:0000256" key="9">
    <source>
        <dbReference type="SAM" id="SignalP"/>
    </source>
</evidence>
<keyword evidence="11" id="KW-1185">Reference proteome</keyword>
<evidence type="ECO:0000256" key="8">
    <source>
        <dbReference type="SAM" id="MobiDB-lite"/>
    </source>
</evidence>
<evidence type="ECO:0000256" key="2">
    <source>
        <dbReference type="ARBA" id="ARBA00022722"/>
    </source>
</evidence>
<organism evidence="10 11">
    <name type="scientific">Sphagnurus paluster</name>
    <dbReference type="NCBI Taxonomy" id="117069"/>
    <lineage>
        <taxon>Eukaryota</taxon>
        <taxon>Fungi</taxon>
        <taxon>Dikarya</taxon>
        <taxon>Basidiomycota</taxon>
        <taxon>Agaricomycotina</taxon>
        <taxon>Agaricomycetes</taxon>
        <taxon>Agaricomycetidae</taxon>
        <taxon>Agaricales</taxon>
        <taxon>Tricholomatineae</taxon>
        <taxon>Lyophyllaceae</taxon>
        <taxon>Sphagnurus</taxon>
    </lineage>
</organism>
<dbReference type="GO" id="GO:0006308">
    <property type="term" value="P:DNA catabolic process"/>
    <property type="evidence" value="ECO:0007669"/>
    <property type="project" value="InterPro"/>
</dbReference>
<evidence type="ECO:0000256" key="5">
    <source>
        <dbReference type="ARBA" id="ARBA00022801"/>
    </source>
</evidence>
<protein>
    <recommendedName>
        <fullName evidence="12">Phospholipase C/P1 nuclease</fullName>
    </recommendedName>
</protein>
<accession>A0A9P7GJJ2</accession>
<dbReference type="AlphaFoldDB" id="A0A9P7GJJ2"/>
<dbReference type="GO" id="GO:0016788">
    <property type="term" value="F:hydrolase activity, acting on ester bonds"/>
    <property type="evidence" value="ECO:0007669"/>
    <property type="project" value="InterPro"/>
</dbReference>
<dbReference type="InterPro" id="IPR003154">
    <property type="entry name" value="S1/P1nuclease"/>
</dbReference>
<comment type="similarity">
    <text evidence="1">Belongs to the nuclease type I family.</text>
</comment>
<dbReference type="OrthoDB" id="441446at2759"/>
<evidence type="ECO:0008006" key="12">
    <source>
        <dbReference type="Google" id="ProtNLM"/>
    </source>
</evidence>
<evidence type="ECO:0000256" key="4">
    <source>
        <dbReference type="ARBA" id="ARBA00022759"/>
    </source>
</evidence>
<dbReference type="InterPro" id="IPR008947">
    <property type="entry name" value="PLipase_C/P1_nuclease_dom_sf"/>
</dbReference>
<dbReference type="PANTHER" id="PTHR33146">
    <property type="entry name" value="ENDONUCLEASE 4"/>
    <property type="match status" value="1"/>
</dbReference>
<dbReference type="GO" id="GO:0046872">
    <property type="term" value="F:metal ion binding"/>
    <property type="evidence" value="ECO:0007669"/>
    <property type="project" value="UniProtKB-KW"/>
</dbReference>
<keyword evidence="2" id="KW-0540">Nuclease</keyword>